<protein>
    <submittedName>
        <fullName evidence="1">Uncharacterized protein</fullName>
    </submittedName>
</protein>
<sequence length="173" mass="19869">MEKNNISEKAIEENVIIQQQNGHITLWALRIILRLNLKERFIKHHNVLTTAEILQPLGLMDYFDTDMYGENDNTKKTIQRMEQQLLRLEKKVPSVDDILRKNIHLLGQSLSLSEIEKDILQLSASFYQNNGLGFLTDMVGELNTQQTKQILAVILSRSIEQIDAALNVKSTLL</sequence>
<proteinExistence type="predicted"/>
<organism evidence="1">
    <name type="scientific">hydrothermal vent metagenome</name>
    <dbReference type="NCBI Taxonomy" id="652676"/>
    <lineage>
        <taxon>unclassified sequences</taxon>
        <taxon>metagenomes</taxon>
        <taxon>ecological metagenomes</taxon>
    </lineage>
</organism>
<name>A0A3B0WMN4_9ZZZZ</name>
<evidence type="ECO:0000313" key="1">
    <source>
        <dbReference type="EMBL" id="VAW57258.1"/>
    </source>
</evidence>
<reference evidence="1" key="1">
    <citation type="submission" date="2018-06" db="EMBL/GenBank/DDBJ databases">
        <authorList>
            <person name="Zhirakovskaya E."/>
        </authorList>
    </citation>
    <scope>NUCLEOTIDE SEQUENCE</scope>
</reference>
<gene>
    <name evidence="1" type="ORF">MNBD_GAMMA07-1355</name>
</gene>
<feature type="non-terminal residue" evidence="1">
    <location>
        <position position="173"/>
    </location>
</feature>
<dbReference type="EMBL" id="UOFF01000365">
    <property type="protein sequence ID" value="VAW57258.1"/>
    <property type="molecule type" value="Genomic_DNA"/>
</dbReference>
<dbReference type="AlphaFoldDB" id="A0A3B0WMN4"/>
<accession>A0A3B0WMN4</accession>